<dbReference type="CDD" id="cd03257">
    <property type="entry name" value="ABC_NikE_OppD_transporters"/>
    <property type="match status" value="1"/>
</dbReference>
<gene>
    <name evidence="6" type="ORF">BGC07_12740</name>
</gene>
<comment type="caution">
    <text evidence="6">The sequence shown here is derived from an EMBL/GenBank/DDBJ whole genome shotgun (WGS) entry which is preliminary data.</text>
</comment>
<dbReference type="InterPro" id="IPR013563">
    <property type="entry name" value="Oligopep_ABC_C"/>
</dbReference>
<dbReference type="RefSeq" id="WP_069313414.1">
    <property type="nucleotide sequence ID" value="NZ_MDTU01000001.1"/>
</dbReference>
<dbReference type="PROSITE" id="PS00211">
    <property type="entry name" value="ABC_TRANSPORTER_1"/>
    <property type="match status" value="1"/>
</dbReference>
<dbReference type="EMBL" id="MDTU01000001">
    <property type="protein sequence ID" value="ODN43616.1"/>
    <property type="molecule type" value="Genomic_DNA"/>
</dbReference>
<sequence length="316" mass="35223">MSHLLSVDALSFSYGFQKRKFFKNVVGNPALVDVSFELAEGESLGIVGESGSGKSTLARLLLRLLQPNQGQILYRSQDAFSKAYKRRDYAKCVQLIFQDPLSSLNPRRTVLQTLMEVLVFHQKSAPKKNIQAQAINLLSEVGLNESSSAHYPHELSGGQRQRLAIARALAVRPELLVADEVVSALDVSVQAQIIQLIQTLLKEHELSLIFISHDLAVVQQLTSTTLVMFQGRIVEILPSEKLDQARHPYTQSLLKAIPVLDPRQRRTHSMCLDREVSLSGCPFLSRCNISSTRCQDDIPPLINIGKNQKIACWNAE</sequence>
<evidence type="ECO:0000256" key="4">
    <source>
        <dbReference type="ARBA" id="ARBA00022840"/>
    </source>
</evidence>
<reference evidence="6 7" key="1">
    <citation type="submission" date="2016-08" db="EMBL/GenBank/DDBJ databases">
        <title>Draft genome sequence of Candidatus Piscirickettsia litoralis, from seawater.</title>
        <authorList>
            <person name="Wan X."/>
            <person name="Lee A.J."/>
            <person name="Hou S."/>
            <person name="Donachie S.P."/>
        </authorList>
    </citation>
    <scope>NUCLEOTIDE SEQUENCE [LARGE SCALE GENOMIC DNA]</scope>
    <source>
        <strain evidence="6 7">Y2</strain>
    </source>
</reference>
<dbReference type="PROSITE" id="PS50893">
    <property type="entry name" value="ABC_TRANSPORTER_2"/>
    <property type="match status" value="1"/>
</dbReference>
<keyword evidence="3" id="KW-0547">Nucleotide-binding</keyword>
<dbReference type="InterPro" id="IPR050319">
    <property type="entry name" value="ABC_transp_ATP-bind"/>
</dbReference>
<comment type="similarity">
    <text evidence="1">Belongs to the ABC transporter superfamily.</text>
</comment>
<organism evidence="6 7">
    <name type="scientific">Piscirickettsia litoralis</name>
    <dbReference type="NCBI Taxonomy" id="1891921"/>
    <lineage>
        <taxon>Bacteria</taxon>
        <taxon>Pseudomonadati</taxon>
        <taxon>Pseudomonadota</taxon>
        <taxon>Gammaproteobacteria</taxon>
        <taxon>Thiotrichales</taxon>
        <taxon>Piscirickettsiaceae</taxon>
        <taxon>Piscirickettsia</taxon>
    </lineage>
</organism>
<evidence type="ECO:0000313" key="7">
    <source>
        <dbReference type="Proteomes" id="UP000094329"/>
    </source>
</evidence>
<dbReference type="InterPro" id="IPR003439">
    <property type="entry name" value="ABC_transporter-like_ATP-bd"/>
</dbReference>
<dbReference type="InterPro" id="IPR027417">
    <property type="entry name" value="P-loop_NTPase"/>
</dbReference>
<dbReference type="SMART" id="SM00382">
    <property type="entry name" value="AAA"/>
    <property type="match status" value="1"/>
</dbReference>
<name>A0ABX3A420_9GAMM</name>
<dbReference type="InterPro" id="IPR003593">
    <property type="entry name" value="AAA+_ATPase"/>
</dbReference>
<dbReference type="GO" id="GO:0005524">
    <property type="term" value="F:ATP binding"/>
    <property type="evidence" value="ECO:0007669"/>
    <property type="project" value="UniProtKB-KW"/>
</dbReference>
<dbReference type="PANTHER" id="PTHR43776">
    <property type="entry name" value="TRANSPORT ATP-BINDING PROTEIN"/>
    <property type="match status" value="1"/>
</dbReference>
<accession>A0ABX3A420</accession>
<keyword evidence="7" id="KW-1185">Reference proteome</keyword>
<keyword evidence="2" id="KW-0813">Transport</keyword>
<dbReference type="Gene3D" id="3.40.50.300">
    <property type="entry name" value="P-loop containing nucleotide triphosphate hydrolases"/>
    <property type="match status" value="1"/>
</dbReference>
<feature type="domain" description="ABC transporter" evidence="5">
    <location>
        <begin position="16"/>
        <end position="255"/>
    </location>
</feature>
<dbReference type="SUPFAM" id="SSF52540">
    <property type="entry name" value="P-loop containing nucleoside triphosphate hydrolases"/>
    <property type="match status" value="1"/>
</dbReference>
<evidence type="ECO:0000256" key="1">
    <source>
        <dbReference type="ARBA" id="ARBA00005417"/>
    </source>
</evidence>
<dbReference type="InterPro" id="IPR017871">
    <property type="entry name" value="ABC_transporter-like_CS"/>
</dbReference>
<evidence type="ECO:0000259" key="5">
    <source>
        <dbReference type="PROSITE" id="PS50893"/>
    </source>
</evidence>
<evidence type="ECO:0000256" key="3">
    <source>
        <dbReference type="ARBA" id="ARBA00022741"/>
    </source>
</evidence>
<dbReference type="NCBIfam" id="TIGR01727">
    <property type="entry name" value="oligo_HPY"/>
    <property type="match status" value="1"/>
</dbReference>
<keyword evidence="4 6" id="KW-0067">ATP-binding</keyword>
<dbReference type="Pfam" id="PF08352">
    <property type="entry name" value="oligo_HPY"/>
    <property type="match status" value="1"/>
</dbReference>
<dbReference type="Pfam" id="PF00005">
    <property type="entry name" value="ABC_tran"/>
    <property type="match status" value="1"/>
</dbReference>
<evidence type="ECO:0000256" key="2">
    <source>
        <dbReference type="ARBA" id="ARBA00022448"/>
    </source>
</evidence>
<proteinExistence type="inferred from homology"/>
<dbReference type="Proteomes" id="UP000094329">
    <property type="component" value="Unassembled WGS sequence"/>
</dbReference>
<dbReference type="PANTHER" id="PTHR43776:SF7">
    <property type="entry name" value="D,D-DIPEPTIDE TRANSPORT ATP-BINDING PROTEIN DDPF-RELATED"/>
    <property type="match status" value="1"/>
</dbReference>
<protein>
    <submittedName>
        <fullName evidence="6">Peptide ABC transporter ATP-binding protein</fullName>
    </submittedName>
</protein>
<evidence type="ECO:0000313" key="6">
    <source>
        <dbReference type="EMBL" id="ODN43616.1"/>
    </source>
</evidence>